<organism evidence="1 2">
    <name type="scientific">Carboxydothermus islandicus</name>
    <dbReference type="NCBI Taxonomy" id="661089"/>
    <lineage>
        <taxon>Bacteria</taxon>
        <taxon>Bacillati</taxon>
        <taxon>Bacillota</taxon>
        <taxon>Clostridia</taxon>
        <taxon>Thermoanaerobacterales</taxon>
        <taxon>Thermoanaerobacteraceae</taxon>
        <taxon>Carboxydothermus</taxon>
    </lineage>
</organism>
<reference evidence="2" key="1">
    <citation type="submission" date="2016-12" db="EMBL/GenBank/DDBJ databases">
        <title>Draft Genome Sequences od Carboxydothermus pertinax and islandicus, Hydrogenogenic Carboxydotrophic Bacteria.</title>
        <authorList>
            <person name="Fukuyama Y."/>
            <person name="Ohmae K."/>
            <person name="Yoneda Y."/>
            <person name="Yoshida T."/>
            <person name="Sako Y."/>
        </authorList>
    </citation>
    <scope>NUCLEOTIDE SEQUENCE [LARGE SCALE GENOMIC DNA]</scope>
    <source>
        <strain evidence="2">SET</strain>
    </source>
</reference>
<sequence length="67" mass="8011">MLNFSISIIYIRDNLHKSCSKNLIFSTNLEVFILRKLRKWRIYEKTFIFNVTKSAYKGVCIPMQYTA</sequence>
<accession>A0A1L8D4E0</accession>
<dbReference type="AlphaFoldDB" id="A0A1L8D4E0"/>
<evidence type="ECO:0000313" key="2">
    <source>
        <dbReference type="Proteomes" id="UP000187338"/>
    </source>
</evidence>
<dbReference type="Proteomes" id="UP000187338">
    <property type="component" value="Unassembled WGS sequence"/>
</dbReference>
<comment type="caution">
    <text evidence="1">The sequence shown here is derived from an EMBL/GenBank/DDBJ whole genome shotgun (WGS) entry which is preliminary data.</text>
</comment>
<dbReference type="STRING" id="661089.ciss_19730"/>
<dbReference type="EMBL" id="BDJL01000125">
    <property type="protein sequence ID" value="GAV26040.1"/>
    <property type="molecule type" value="Genomic_DNA"/>
</dbReference>
<evidence type="ECO:0000313" key="1">
    <source>
        <dbReference type="EMBL" id="GAV26040.1"/>
    </source>
</evidence>
<name>A0A1L8D4E0_9THEO</name>
<protein>
    <submittedName>
        <fullName evidence="1">Uncharacterized protein</fullName>
    </submittedName>
</protein>
<proteinExistence type="predicted"/>
<gene>
    <name evidence="1" type="ORF">ciss_19730</name>
</gene>
<keyword evidence="2" id="KW-1185">Reference proteome</keyword>